<proteinExistence type="predicted"/>
<feature type="region of interest" description="Disordered" evidence="1">
    <location>
        <begin position="1"/>
        <end position="20"/>
    </location>
</feature>
<evidence type="ECO:0000313" key="3">
    <source>
        <dbReference type="Proteomes" id="UP000035425"/>
    </source>
</evidence>
<dbReference type="Gene3D" id="2.50.20.20">
    <property type="match status" value="1"/>
</dbReference>
<dbReference type="EMBL" id="JWIO01000012">
    <property type="protein sequence ID" value="KLL11720.1"/>
    <property type="molecule type" value="Genomic_DNA"/>
</dbReference>
<evidence type="ECO:0000313" key="2">
    <source>
        <dbReference type="EMBL" id="KLL11720.1"/>
    </source>
</evidence>
<keyword evidence="3" id="KW-1185">Reference proteome</keyword>
<sequence>MTRPASAGTDGQGGRTVMTISGPGATQSRFLYALHFFSFFRLFGRPSFFGFSHSGFSRSGFSRSDFSRAARVTASALALLAPGLLLAAAGCSSDDSPAPPPAIPTNVAPTEINGVPAPLAGAYQATINRGTARIRFSDQANFVSSSGRRQISITGTGTVDFVNSASQTVRDVAGGGRSELLIVGSDLYQRSVPPADVPNPPRWTRVVPGASGSRPATPAPTPTTQPTTGDALALRLGFLSGASAPATTVGQETIDGVTTTHYTLSVNLDTAATRGNISATTVEYYKNTLGTAIQPTEAWIDADGLIRQLRVTVATSSTDADTSAGRSEIVRTVTYSDFGVPPHITAPSPDQIAPG</sequence>
<accession>A0ABR5F4Z2</accession>
<protein>
    <recommendedName>
        <fullName evidence="4">LppX_LprAFG lipoprotein</fullName>
    </recommendedName>
</protein>
<comment type="caution">
    <text evidence="2">The sequence shown here is derived from an EMBL/GenBank/DDBJ whole genome shotgun (WGS) entry which is preliminary data.</text>
</comment>
<organism evidence="2 3">
    <name type="scientific">Protofrankia coriariae</name>
    <dbReference type="NCBI Taxonomy" id="1562887"/>
    <lineage>
        <taxon>Bacteria</taxon>
        <taxon>Bacillati</taxon>
        <taxon>Actinomycetota</taxon>
        <taxon>Actinomycetes</taxon>
        <taxon>Frankiales</taxon>
        <taxon>Frankiaceae</taxon>
        <taxon>Protofrankia</taxon>
    </lineage>
</organism>
<name>A0ABR5F4Z2_9ACTN</name>
<evidence type="ECO:0008006" key="4">
    <source>
        <dbReference type="Google" id="ProtNLM"/>
    </source>
</evidence>
<dbReference type="SUPFAM" id="SSF89392">
    <property type="entry name" value="Prokaryotic lipoproteins and lipoprotein localization factors"/>
    <property type="match status" value="1"/>
</dbReference>
<dbReference type="InterPro" id="IPR029046">
    <property type="entry name" value="LolA/LolB/LppX"/>
</dbReference>
<feature type="region of interest" description="Disordered" evidence="1">
    <location>
        <begin position="192"/>
        <end position="227"/>
    </location>
</feature>
<gene>
    <name evidence="2" type="ORF">FrCorBMG51_09320</name>
</gene>
<dbReference type="Proteomes" id="UP000035425">
    <property type="component" value="Unassembled WGS sequence"/>
</dbReference>
<reference evidence="2 3" key="1">
    <citation type="submission" date="2014-12" db="EMBL/GenBank/DDBJ databases">
        <title>Frankia sp. BMG5.1 draft genome.</title>
        <authorList>
            <person name="Gtari M."/>
            <person name="Ghodhbane-Gtari F."/>
            <person name="Nouioui I."/>
            <person name="Ktari A."/>
            <person name="Hezbri K."/>
            <person name="Mimouni W."/>
            <person name="Sbissi I."/>
            <person name="Ayari A."/>
            <person name="Yamanaka T."/>
            <person name="Normand P."/>
            <person name="Tisa L.S."/>
            <person name="Boudabous A."/>
        </authorList>
    </citation>
    <scope>NUCLEOTIDE SEQUENCE [LARGE SCALE GENOMIC DNA]</scope>
    <source>
        <strain evidence="2 3">BMG5.1</strain>
    </source>
</reference>
<evidence type="ECO:0000256" key="1">
    <source>
        <dbReference type="SAM" id="MobiDB-lite"/>
    </source>
</evidence>